<reference evidence="1" key="1">
    <citation type="journal article" date="2021" name="Proc. Natl. Acad. Sci. U.S.A.">
        <title>A Catalog of Tens of Thousands of Viruses from Human Metagenomes Reveals Hidden Associations with Chronic Diseases.</title>
        <authorList>
            <person name="Tisza M.J."/>
            <person name="Buck C.B."/>
        </authorList>
    </citation>
    <scope>NUCLEOTIDE SEQUENCE</scope>
    <source>
        <strain evidence="1">CtBrh2</strain>
    </source>
</reference>
<organism evidence="1">
    <name type="scientific">Siphoviridae sp. ctBrh2</name>
    <dbReference type="NCBI Taxonomy" id="2827804"/>
    <lineage>
        <taxon>Viruses</taxon>
        <taxon>Duplodnaviria</taxon>
        <taxon>Heunggongvirae</taxon>
        <taxon>Uroviricota</taxon>
        <taxon>Caudoviricetes</taxon>
    </lineage>
</organism>
<evidence type="ECO:0000313" key="1">
    <source>
        <dbReference type="EMBL" id="DAF46881.1"/>
    </source>
</evidence>
<protein>
    <submittedName>
        <fullName evidence="1">Uncharacterized protein</fullName>
    </submittedName>
</protein>
<proteinExistence type="predicted"/>
<accession>A0A8S5S7F8</accession>
<sequence length="29" mass="3308">MLEKTKLADNHSWLSAFSANRVVDYILGK</sequence>
<dbReference type="EMBL" id="BK032545">
    <property type="protein sequence ID" value="DAF46881.1"/>
    <property type="molecule type" value="Genomic_DNA"/>
</dbReference>
<name>A0A8S5S7F8_9CAUD</name>